<organism evidence="1 2">
    <name type="scientific">Clostridium thailandense</name>
    <dbReference type="NCBI Taxonomy" id="2794346"/>
    <lineage>
        <taxon>Bacteria</taxon>
        <taxon>Bacillati</taxon>
        <taxon>Bacillota</taxon>
        <taxon>Clostridia</taxon>
        <taxon>Eubacteriales</taxon>
        <taxon>Clostridiaceae</taxon>
        <taxon>Clostridium</taxon>
    </lineage>
</organism>
<dbReference type="Proteomes" id="UP000694308">
    <property type="component" value="Unassembled WGS sequence"/>
</dbReference>
<dbReference type="RefSeq" id="WP_218318479.1">
    <property type="nucleotide sequence ID" value="NZ_JAEEGC010000004.1"/>
</dbReference>
<reference evidence="1" key="1">
    <citation type="submission" date="2020-12" db="EMBL/GenBank/DDBJ databases">
        <title>Clostridium thailandense sp. nov., a novel acetogenic bacterium isolated from peat land soil in Thailand.</title>
        <authorList>
            <person name="Chaikitkaew S."/>
            <person name="Birkeland N.K."/>
        </authorList>
    </citation>
    <scope>NUCLEOTIDE SEQUENCE</scope>
    <source>
        <strain evidence="1">PL3</strain>
    </source>
</reference>
<evidence type="ECO:0000313" key="2">
    <source>
        <dbReference type="Proteomes" id="UP000694308"/>
    </source>
</evidence>
<comment type="caution">
    <text evidence="1">The sequence shown here is derived from an EMBL/GenBank/DDBJ whole genome shotgun (WGS) entry which is preliminary data.</text>
</comment>
<keyword evidence="2" id="KW-1185">Reference proteome</keyword>
<dbReference type="EMBL" id="JAEEGC010000004">
    <property type="protein sequence ID" value="MBV7271441.1"/>
    <property type="molecule type" value="Genomic_DNA"/>
</dbReference>
<name>A0A949TT73_9CLOT</name>
<gene>
    <name evidence="1" type="ORF">I6U48_00710</name>
</gene>
<sequence>MLKTKLVSLYLVLFSSTLTLAVLLGMSNFYVISLRVINEEEYMVFKIPNSTKNM</sequence>
<accession>A0A949TT73</accession>
<proteinExistence type="predicted"/>
<evidence type="ECO:0000313" key="1">
    <source>
        <dbReference type="EMBL" id="MBV7271441.1"/>
    </source>
</evidence>
<protein>
    <submittedName>
        <fullName evidence="1">Uncharacterized protein</fullName>
    </submittedName>
</protein>
<dbReference type="AlphaFoldDB" id="A0A949TT73"/>